<keyword evidence="2" id="KW-0732">Signal</keyword>
<dbReference type="Gene3D" id="2.120.10.10">
    <property type="match status" value="1"/>
</dbReference>
<name>A0A4V1NVG6_9BACT</name>
<organism evidence="4 5">
    <name type="scientific">Silvibacterium dinghuense</name>
    <dbReference type="NCBI Taxonomy" id="1560006"/>
    <lineage>
        <taxon>Bacteria</taxon>
        <taxon>Pseudomonadati</taxon>
        <taxon>Acidobacteriota</taxon>
        <taxon>Terriglobia</taxon>
        <taxon>Terriglobales</taxon>
        <taxon>Acidobacteriaceae</taxon>
        <taxon>Silvibacterium</taxon>
    </lineage>
</organism>
<keyword evidence="5" id="KW-1185">Reference proteome</keyword>
<dbReference type="PANTHER" id="PTHR43752">
    <property type="entry name" value="BNR/ASP-BOX REPEAT FAMILY PROTEIN"/>
    <property type="match status" value="1"/>
</dbReference>
<dbReference type="PANTHER" id="PTHR43752:SF2">
    <property type="entry name" value="BNR_ASP-BOX REPEAT FAMILY PROTEIN"/>
    <property type="match status" value="1"/>
</dbReference>
<evidence type="ECO:0000313" key="5">
    <source>
        <dbReference type="Proteomes" id="UP000290253"/>
    </source>
</evidence>
<dbReference type="EMBL" id="SDMK01000002">
    <property type="protein sequence ID" value="RXS95700.1"/>
    <property type="molecule type" value="Genomic_DNA"/>
</dbReference>
<feature type="region of interest" description="Disordered" evidence="1">
    <location>
        <begin position="211"/>
        <end position="239"/>
    </location>
</feature>
<feature type="chain" id="PRO_5020681465" evidence="2">
    <location>
        <begin position="23"/>
        <end position="388"/>
    </location>
</feature>
<accession>A0A4V1NVG6</accession>
<reference evidence="4 5" key="1">
    <citation type="journal article" date="2016" name="Int. J. Syst. Evol. Microbiol.">
        <title>Acidipila dinghuensis sp. nov., an acidobacterium isolated from forest soil.</title>
        <authorList>
            <person name="Jiang Y.W."/>
            <person name="Wang J."/>
            <person name="Chen M.H."/>
            <person name="Lv Y.Y."/>
            <person name="Qiu L.H."/>
        </authorList>
    </citation>
    <scope>NUCLEOTIDE SEQUENCE [LARGE SCALE GENOMIC DNA]</scope>
    <source>
        <strain evidence="4 5">DHOF10</strain>
    </source>
</reference>
<proteinExistence type="predicted"/>
<sequence>MTRTFRRTLAASLLLTCISAFAEWKPAHNTDPGIHPVTDFVFAPGSASFAQCHASTLIELRHGSLLAAWFGGTKEGAPDVAIYTARFSGGHWSPPVEVAREHDGDKGIPTWNPVLFHTQDGRLWLYYKTGDNPREWSAVRISSTDEGRSWSSPERLPAGIIGPSRTKPLVLPDHLIVSGSSVEAYKAWASWIERSTDDGATWTKIGPITVTEAQDKAEPPAPEPSLSSPELREKDKGPRAFDGIIQPSVVSLGPAHLRLYARSRTLAAKIVVADSYDQGLTWTKTHFLDLPSNNSGLDAVSLLGKNNRPDGRVIMIFNDTPRGRSPLNLAISTDGEHFRVFATLEQGEGEYSYPAIIQTRNGDLEITYTWHRTAIRHVHLSFAEVPRS</sequence>
<dbReference type="SUPFAM" id="SSF50939">
    <property type="entry name" value="Sialidases"/>
    <property type="match status" value="1"/>
</dbReference>
<feature type="signal peptide" evidence="2">
    <location>
        <begin position="1"/>
        <end position="22"/>
    </location>
</feature>
<evidence type="ECO:0000259" key="3">
    <source>
        <dbReference type="Pfam" id="PF13088"/>
    </source>
</evidence>
<dbReference type="InterPro" id="IPR036278">
    <property type="entry name" value="Sialidase_sf"/>
</dbReference>
<feature type="domain" description="Sialidase" evidence="3">
    <location>
        <begin position="63"/>
        <end position="366"/>
    </location>
</feature>
<evidence type="ECO:0000313" key="4">
    <source>
        <dbReference type="EMBL" id="RXS95700.1"/>
    </source>
</evidence>
<dbReference type="CDD" id="cd15482">
    <property type="entry name" value="Sialidase_non-viral"/>
    <property type="match status" value="1"/>
</dbReference>
<evidence type="ECO:0000256" key="1">
    <source>
        <dbReference type="SAM" id="MobiDB-lite"/>
    </source>
</evidence>
<dbReference type="Pfam" id="PF13088">
    <property type="entry name" value="BNR_2"/>
    <property type="match status" value="1"/>
</dbReference>
<dbReference type="InterPro" id="IPR011040">
    <property type="entry name" value="Sialidase"/>
</dbReference>
<comment type="caution">
    <text evidence="4">The sequence shown here is derived from an EMBL/GenBank/DDBJ whole genome shotgun (WGS) entry which is preliminary data.</text>
</comment>
<evidence type="ECO:0000256" key="2">
    <source>
        <dbReference type="SAM" id="SignalP"/>
    </source>
</evidence>
<dbReference type="Proteomes" id="UP000290253">
    <property type="component" value="Unassembled WGS sequence"/>
</dbReference>
<protein>
    <submittedName>
        <fullName evidence="4">Neuraminidase (Sialidase)</fullName>
    </submittedName>
</protein>
<dbReference type="AlphaFoldDB" id="A0A4V1NVG6"/>
<feature type="compositionally biased region" description="Basic and acidic residues" evidence="1">
    <location>
        <begin position="230"/>
        <end position="239"/>
    </location>
</feature>
<dbReference type="OrthoDB" id="41724at2"/>
<gene>
    <name evidence="4" type="ORF">ESZ00_09780</name>
</gene>